<proteinExistence type="predicted"/>
<keyword evidence="1" id="KW-0472">Membrane</keyword>
<dbReference type="EMBL" id="SMFK01000013">
    <property type="protein sequence ID" value="TDD94919.1"/>
    <property type="molecule type" value="Genomic_DNA"/>
</dbReference>
<name>A0A4R5C835_9FLAO</name>
<evidence type="ECO:0000313" key="3">
    <source>
        <dbReference type="Proteomes" id="UP000295479"/>
    </source>
</evidence>
<feature type="transmembrane region" description="Helical" evidence="1">
    <location>
        <begin position="12"/>
        <end position="31"/>
    </location>
</feature>
<comment type="caution">
    <text evidence="2">The sequence shown here is derived from an EMBL/GenBank/DDBJ whole genome shotgun (WGS) entry which is preliminary data.</text>
</comment>
<gene>
    <name evidence="2" type="ORF">E0F76_15465</name>
</gene>
<feature type="transmembrane region" description="Helical" evidence="1">
    <location>
        <begin position="38"/>
        <end position="56"/>
    </location>
</feature>
<accession>A0A4R5C835</accession>
<feature type="transmembrane region" description="Helical" evidence="1">
    <location>
        <begin position="112"/>
        <end position="130"/>
    </location>
</feature>
<sequence length="168" mass="18189">MNDAHLHLVVNHFPIIGTFIGLGILFVGLILKNKSVKNTAFVLFIFSAIFAALSMATGDGAEKIAEKFPDVTKFIIHEHEEMAEKLALVLYLLGVIAIGGIYFNTKNHSKSTLVSFLAFTVAVLAVLLAIETGTTGGEVRHTEIRPDNINAIGGDKIISGKKQIEDKE</sequence>
<keyword evidence="1" id="KW-1133">Transmembrane helix</keyword>
<evidence type="ECO:0008006" key="4">
    <source>
        <dbReference type="Google" id="ProtNLM"/>
    </source>
</evidence>
<dbReference type="SUPFAM" id="SSF81442">
    <property type="entry name" value="Cytochrome c oxidase subunit I-like"/>
    <property type="match status" value="1"/>
</dbReference>
<dbReference type="InterPro" id="IPR036927">
    <property type="entry name" value="Cyt_c_oxase-like_su1_sf"/>
</dbReference>
<keyword evidence="3" id="KW-1185">Reference proteome</keyword>
<dbReference type="OrthoDB" id="853672at2"/>
<dbReference type="AlphaFoldDB" id="A0A4R5C835"/>
<reference evidence="2 3" key="1">
    <citation type="submission" date="2019-03" db="EMBL/GenBank/DDBJ databases">
        <title>Flavobacterium AR-3-4 sp. nov. isolated from arctic soil.</title>
        <authorList>
            <person name="Chaudhary D.K."/>
        </authorList>
    </citation>
    <scope>NUCLEOTIDE SEQUENCE [LARGE SCALE GENOMIC DNA]</scope>
    <source>
        <strain evidence="2 3">AR-3-4</strain>
    </source>
</reference>
<dbReference type="Proteomes" id="UP000295479">
    <property type="component" value="Unassembled WGS sequence"/>
</dbReference>
<protein>
    <recommendedName>
        <fullName evidence="4">DUF2231 domain-containing protein</fullName>
    </recommendedName>
</protein>
<evidence type="ECO:0000313" key="2">
    <source>
        <dbReference type="EMBL" id="TDD94919.1"/>
    </source>
</evidence>
<feature type="transmembrane region" description="Helical" evidence="1">
    <location>
        <begin position="86"/>
        <end position="105"/>
    </location>
</feature>
<evidence type="ECO:0000256" key="1">
    <source>
        <dbReference type="SAM" id="Phobius"/>
    </source>
</evidence>
<organism evidence="2 3">
    <name type="scientific">Flavobacterium cellulosilyticum</name>
    <dbReference type="NCBI Taxonomy" id="2541731"/>
    <lineage>
        <taxon>Bacteria</taxon>
        <taxon>Pseudomonadati</taxon>
        <taxon>Bacteroidota</taxon>
        <taxon>Flavobacteriia</taxon>
        <taxon>Flavobacteriales</taxon>
        <taxon>Flavobacteriaceae</taxon>
        <taxon>Flavobacterium</taxon>
    </lineage>
</organism>
<keyword evidence="1" id="KW-0812">Transmembrane</keyword>
<dbReference type="RefSeq" id="WP_132008137.1">
    <property type="nucleotide sequence ID" value="NZ_SMFK01000013.1"/>
</dbReference>